<dbReference type="EMBL" id="JBHLWN010000106">
    <property type="protein sequence ID" value="MFC0215953.1"/>
    <property type="molecule type" value="Genomic_DNA"/>
</dbReference>
<protein>
    <submittedName>
        <fullName evidence="2">DNA-binding protein</fullName>
    </submittedName>
</protein>
<comment type="caution">
    <text evidence="2">The sequence shown here is derived from an EMBL/GenBank/DDBJ whole genome shotgun (WGS) entry which is preliminary data.</text>
</comment>
<accession>A0ABV6DTG6</accession>
<organism evidence="2 3">
    <name type="scientific">Paenibacillus chartarius</name>
    <dbReference type="NCBI Taxonomy" id="747481"/>
    <lineage>
        <taxon>Bacteria</taxon>
        <taxon>Bacillati</taxon>
        <taxon>Bacillota</taxon>
        <taxon>Bacilli</taxon>
        <taxon>Bacillales</taxon>
        <taxon>Paenibacillaceae</taxon>
        <taxon>Paenibacillus</taxon>
    </lineage>
</organism>
<dbReference type="SUPFAM" id="SSF47789">
    <property type="entry name" value="C-terminal domain of RNA polymerase alpha subunit"/>
    <property type="match status" value="1"/>
</dbReference>
<evidence type="ECO:0000256" key="1">
    <source>
        <dbReference type="SAM" id="MobiDB-lite"/>
    </source>
</evidence>
<dbReference type="GO" id="GO:0003677">
    <property type="term" value="F:DNA binding"/>
    <property type="evidence" value="ECO:0007669"/>
    <property type="project" value="UniProtKB-KW"/>
</dbReference>
<keyword evidence="3" id="KW-1185">Reference proteome</keyword>
<dbReference type="Gene3D" id="1.10.150.20">
    <property type="entry name" value="5' to 3' exonuclease, C-terminal subdomain"/>
    <property type="match status" value="1"/>
</dbReference>
<feature type="compositionally biased region" description="Polar residues" evidence="1">
    <location>
        <begin position="1"/>
        <end position="13"/>
    </location>
</feature>
<feature type="region of interest" description="Disordered" evidence="1">
    <location>
        <begin position="1"/>
        <end position="23"/>
    </location>
</feature>
<proteinExistence type="predicted"/>
<dbReference type="Proteomes" id="UP001589776">
    <property type="component" value="Unassembled WGS sequence"/>
</dbReference>
<keyword evidence="2" id="KW-0238">DNA-binding</keyword>
<evidence type="ECO:0000313" key="3">
    <source>
        <dbReference type="Proteomes" id="UP001589776"/>
    </source>
</evidence>
<evidence type="ECO:0000313" key="2">
    <source>
        <dbReference type="EMBL" id="MFC0215953.1"/>
    </source>
</evidence>
<reference evidence="2 3" key="1">
    <citation type="submission" date="2024-09" db="EMBL/GenBank/DDBJ databases">
        <authorList>
            <person name="Sun Q."/>
            <person name="Mori K."/>
        </authorList>
    </citation>
    <scope>NUCLEOTIDE SEQUENCE [LARGE SCALE GENOMIC DNA]</scope>
    <source>
        <strain evidence="2 3">CCM 7759</strain>
    </source>
</reference>
<sequence>MPSSHSVTNSNADSDLPPDLSKPAQRAFAGAGITRLEQFSRMKEKEVLQLHGVGPKAIVSLRRAMTGKGLSFADEKQG</sequence>
<name>A0ABV6DTG6_9BACL</name>
<gene>
    <name evidence="2" type="ORF">ACFFK0_26495</name>
</gene>
<dbReference type="RefSeq" id="WP_377473644.1">
    <property type="nucleotide sequence ID" value="NZ_JBHLWN010000106.1"/>
</dbReference>